<evidence type="ECO:0000256" key="2">
    <source>
        <dbReference type="ARBA" id="ARBA00022448"/>
    </source>
</evidence>
<dbReference type="AlphaFoldDB" id="A0A936K7M8"/>
<keyword evidence="5 6" id="KW-0472">Membrane</keyword>
<evidence type="ECO:0000256" key="1">
    <source>
        <dbReference type="ARBA" id="ARBA00004141"/>
    </source>
</evidence>
<dbReference type="EMBL" id="JADKCH010000035">
    <property type="protein sequence ID" value="MBK8574084.1"/>
    <property type="molecule type" value="Genomic_DNA"/>
</dbReference>
<feature type="transmembrane region" description="Helical" evidence="6">
    <location>
        <begin position="84"/>
        <end position="108"/>
    </location>
</feature>
<sequence>MALLSRGIVEGKMAWPLIIVGMMMGFAFILMQVKSPMLVSVGMYLPLETTFAIFLGGLIKGAVEMFGAKRNLNEAQKVRVENNGVLLAAGLIAGEALVGLVFASFAFFEVKYKIFPNPGMFFISLAILAGIAVYLVKVPLDNAGEADEPAPPSANF</sequence>
<evidence type="ECO:0000313" key="7">
    <source>
        <dbReference type="EMBL" id="MBK8574084.1"/>
    </source>
</evidence>
<keyword evidence="3 6" id="KW-0812">Transmembrane</keyword>
<accession>A0A936K7M8</accession>
<evidence type="ECO:0000256" key="6">
    <source>
        <dbReference type="SAM" id="Phobius"/>
    </source>
</evidence>
<dbReference type="Pfam" id="PF03169">
    <property type="entry name" value="OPT"/>
    <property type="match status" value="1"/>
</dbReference>
<name>A0A936K7M8_9BACT</name>
<evidence type="ECO:0000256" key="5">
    <source>
        <dbReference type="ARBA" id="ARBA00023136"/>
    </source>
</evidence>
<feature type="transmembrane region" description="Helical" evidence="6">
    <location>
        <begin position="12"/>
        <end position="31"/>
    </location>
</feature>
<comment type="subcellular location">
    <subcellularLocation>
        <location evidence="1">Membrane</location>
        <topology evidence="1">Multi-pass membrane protein</topology>
    </subcellularLocation>
</comment>
<keyword evidence="2" id="KW-0813">Transport</keyword>
<comment type="caution">
    <text evidence="7">The sequence shown here is derived from an EMBL/GenBank/DDBJ whole genome shotgun (WGS) entry which is preliminary data.</text>
</comment>
<proteinExistence type="predicted"/>
<feature type="transmembrane region" description="Helical" evidence="6">
    <location>
        <begin position="43"/>
        <end position="63"/>
    </location>
</feature>
<evidence type="ECO:0000256" key="3">
    <source>
        <dbReference type="ARBA" id="ARBA00022692"/>
    </source>
</evidence>
<feature type="transmembrane region" description="Helical" evidence="6">
    <location>
        <begin position="114"/>
        <end position="136"/>
    </location>
</feature>
<dbReference type="Proteomes" id="UP000709959">
    <property type="component" value="Unassembled WGS sequence"/>
</dbReference>
<dbReference type="GO" id="GO:0035673">
    <property type="term" value="F:oligopeptide transmembrane transporter activity"/>
    <property type="evidence" value="ECO:0007669"/>
    <property type="project" value="InterPro"/>
</dbReference>
<organism evidence="7 8">
    <name type="scientific">Candidatus Geothrix odensensis</name>
    <dbReference type="NCBI Taxonomy" id="2954440"/>
    <lineage>
        <taxon>Bacteria</taxon>
        <taxon>Pseudomonadati</taxon>
        <taxon>Acidobacteriota</taxon>
        <taxon>Holophagae</taxon>
        <taxon>Holophagales</taxon>
        <taxon>Holophagaceae</taxon>
        <taxon>Geothrix</taxon>
    </lineage>
</organism>
<keyword evidence="4 6" id="KW-1133">Transmembrane helix</keyword>
<evidence type="ECO:0000256" key="4">
    <source>
        <dbReference type="ARBA" id="ARBA00022989"/>
    </source>
</evidence>
<evidence type="ECO:0000313" key="8">
    <source>
        <dbReference type="Proteomes" id="UP000709959"/>
    </source>
</evidence>
<protein>
    <submittedName>
        <fullName evidence="7">OPT/YSL family transporter</fullName>
    </submittedName>
</protein>
<dbReference type="InterPro" id="IPR004813">
    <property type="entry name" value="OPT"/>
</dbReference>
<reference evidence="7 8" key="1">
    <citation type="submission" date="2020-10" db="EMBL/GenBank/DDBJ databases">
        <title>Connecting structure to function with the recovery of over 1000 high-quality activated sludge metagenome-assembled genomes encoding full-length rRNA genes using long-read sequencing.</title>
        <authorList>
            <person name="Singleton C.M."/>
            <person name="Petriglieri F."/>
            <person name="Kristensen J.M."/>
            <person name="Kirkegaard R.H."/>
            <person name="Michaelsen T.Y."/>
            <person name="Andersen M.H."/>
            <person name="Karst S.M."/>
            <person name="Dueholm M.S."/>
            <person name="Nielsen P.H."/>
            <person name="Albertsen M."/>
        </authorList>
    </citation>
    <scope>NUCLEOTIDE SEQUENCE [LARGE SCALE GENOMIC DNA]</scope>
    <source>
        <strain evidence="7">OdNE_18-Q3-R46-58_MAXAC.008</strain>
    </source>
</reference>
<gene>
    <name evidence="7" type="ORF">IPN91_16015</name>
</gene>
<dbReference type="GO" id="GO:0016020">
    <property type="term" value="C:membrane"/>
    <property type="evidence" value="ECO:0007669"/>
    <property type="project" value="UniProtKB-SubCell"/>
</dbReference>